<accession>A0ACD5WUV5</accession>
<dbReference type="Proteomes" id="UP001732700">
    <property type="component" value="Chromosome 4C"/>
</dbReference>
<name>A0ACD5WUV5_AVESA</name>
<evidence type="ECO:0000313" key="2">
    <source>
        <dbReference type="Proteomes" id="UP001732700"/>
    </source>
</evidence>
<protein>
    <submittedName>
        <fullName evidence="1">Uncharacterized protein</fullName>
    </submittedName>
</protein>
<proteinExistence type="predicted"/>
<keyword evidence="2" id="KW-1185">Reference proteome</keyword>
<organism evidence="1 2">
    <name type="scientific">Avena sativa</name>
    <name type="common">Oat</name>
    <dbReference type="NCBI Taxonomy" id="4498"/>
    <lineage>
        <taxon>Eukaryota</taxon>
        <taxon>Viridiplantae</taxon>
        <taxon>Streptophyta</taxon>
        <taxon>Embryophyta</taxon>
        <taxon>Tracheophyta</taxon>
        <taxon>Spermatophyta</taxon>
        <taxon>Magnoliopsida</taxon>
        <taxon>Liliopsida</taxon>
        <taxon>Poales</taxon>
        <taxon>Poaceae</taxon>
        <taxon>BOP clade</taxon>
        <taxon>Pooideae</taxon>
        <taxon>Poodae</taxon>
        <taxon>Poeae</taxon>
        <taxon>Poeae Chloroplast Group 1 (Aveneae type)</taxon>
        <taxon>Aveninae</taxon>
        <taxon>Avena</taxon>
    </lineage>
</organism>
<evidence type="ECO:0000313" key="1">
    <source>
        <dbReference type="EnsemblPlants" id="AVESA.00010b.r2.4CG1287900.1.CDS"/>
    </source>
</evidence>
<reference evidence="1" key="1">
    <citation type="submission" date="2021-05" db="EMBL/GenBank/DDBJ databases">
        <authorList>
            <person name="Scholz U."/>
            <person name="Mascher M."/>
            <person name="Fiebig A."/>
        </authorList>
    </citation>
    <scope>NUCLEOTIDE SEQUENCE [LARGE SCALE GENOMIC DNA]</scope>
</reference>
<dbReference type="EnsemblPlants" id="AVESA.00010b.r2.4CG1287900.1">
    <property type="protein sequence ID" value="AVESA.00010b.r2.4CG1287900.1.CDS"/>
    <property type="gene ID" value="AVESA.00010b.r2.4CG1287900"/>
</dbReference>
<reference evidence="1" key="2">
    <citation type="submission" date="2025-09" db="UniProtKB">
        <authorList>
            <consortium name="EnsemblPlants"/>
        </authorList>
    </citation>
    <scope>IDENTIFICATION</scope>
</reference>
<sequence>MADPTEETIAAPPPTPAAPAEGDFAPPLPAEPTVEAVASLEKAAPPASAPETTATSRGFRLLGEDTSVHKVLGGGKAADVLLWKDKKTTAIVIGGTTLIWMLFEVLDYHLLTLISHVMIGVLAILFLWSKAMTFIKKSPPDMPVVQIPEDVAVNVAHALRNDVNRALHLFREIALGHDLKKFLGVIAALWVLSEVGSCCDFLTLIYIAVLMIHTVPILYDKYQDKVDHFAGKAHTEACKHYEVLDTKVLSKIPRGPAKSKKQT</sequence>